<keyword evidence="3" id="KW-1185">Reference proteome</keyword>
<dbReference type="AlphaFoldDB" id="A0AAE1DIH8"/>
<evidence type="ECO:0000256" key="1">
    <source>
        <dbReference type="SAM" id="SignalP"/>
    </source>
</evidence>
<gene>
    <name evidence="2" type="ORF">RRG08_066512</name>
</gene>
<comment type="caution">
    <text evidence="2">The sequence shown here is derived from an EMBL/GenBank/DDBJ whole genome shotgun (WGS) entry which is preliminary data.</text>
</comment>
<sequence>MGSGEIVSVFCLLLLLFGSHLVRLWSAGRCVVTASRLCHQCLLHGTMEPDSVINVCYMDPDSVINVCYMESDSVINVCYMESDSVINVCYVEPDSVINICYVEPDSVISVCYMEPDSVINVCYMEPDSIINVCYMESDSIINVCYVEPDSVINVCYMEPTGLDKHVKGTSSFAFTLNFLYFKFTVNALKFRIKLKAIFIPSLLYKSKLPSPSRTRCKHVYFKVYIVTLSRWPTFTLATATQITSDFTPRCRAQAVNTDNDVD</sequence>
<feature type="chain" id="PRO_5042277514" evidence="1">
    <location>
        <begin position="28"/>
        <end position="262"/>
    </location>
</feature>
<protein>
    <submittedName>
        <fullName evidence="2">Uncharacterized protein</fullName>
    </submittedName>
</protein>
<reference evidence="2" key="1">
    <citation type="journal article" date="2023" name="G3 (Bethesda)">
        <title>A reference genome for the long-term kleptoplast-retaining sea slug Elysia crispata morphotype clarki.</title>
        <authorList>
            <person name="Eastman K.E."/>
            <person name="Pendleton A.L."/>
            <person name="Shaikh M.A."/>
            <person name="Suttiyut T."/>
            <person name="Ogas R."/>
            <person name="Tomko P."/>
            <person name="Gavelis G."/>
            <person name="Widhalm J.R."/>
            <person name="Wisecaver J.H."/>
        </authorList>
    </citation>
    <scope>NUCLEOTIDE SEQUENCE</scope>
    <source>
        <strain evidence="2">ECLA1</strain>
    </source>
</reference>
<name>A0AAE1DIH8_9GAST</name>
<keyword evidence="1" id="KW-0732">Signal</keyword>
<organism evidence="2 3">
    <name type="scientific">Elysia crispata</name>
    <name type="common">lettuce slug</name>
    <dbReference type="NCBI Taxonomy" id="231223"/>
    <lineage>
        <taxon>Eukaryota</taxon>
        <taxon>Metazoa</taxon>
        <taxon>Spiralia</taxon>
        <taxon>Lophotrochozoa</taxon>
        <taxon>Mollusca</taxon>
        <taxon>Gastropoda</taxon>
        <taxon>Heterobranchia</taxon>
        <taxon>Euthyneura</taxon>
        <taxon>Panpulmonata</taxon>
        <taxon>Sacoglossa</taxon>
        <taxon>Placobranchoidea</taxon>
        <taxon>Plakobranchidae</taxon>
        <taxon>Elysia</taxon>
    </lineage>
</organism>
<accession>A0AAE1DIH8</accession>
<dbReference type="EMBL" id="JAWDGP010003682">
    <property type="protein sequence ID" value="KAK3771767.1"/>
    <property type="molecule type" value="Genomic_DNA"/>
</dbReference>
<evidence type="ECO:0000313" key="3">
    <source>
        <dbReference type="Proteomes" id="UP001283361"/>
    </source>
</evidence>
<feature type="signal peptide" evidence="1">
    <location>
        <begin position="1"/>
        <end position="27"/>
    </location>
</feature>
<proteinExistence type="predicted"/>
<dbReference type="Proteomes" id="UP001283361">
    <property type="component" value="Unassembled WGS sequence"/>
</dbReference>
<evidence type="ECO:0000313" key="2">
    <source>
        <dbReference type="EMBL" id="KAK3771767.1"/>
    </source>
</evidence>